<comment type="function">
    <text evidence="14">Converts heme B (protoheme IX) to heme O by substitution of the vinyl group on carbon 2 of heme B porphyrin ring with a hydroxyethyl farnesyl side group.</text>
</comment>
<dbReference type="OrthoDB" id="9814417at2"/>
<evidence type="ECO:0000256" key="6">
    <source>
        <dbReference type="ARBA" id="ARBA00022692"/>
    </source>
</evidence>
<comment type="similarity">
    <text evidence="14">Belongs to the UbiA prenyltransferase family. Protoheme IX farnesyltransferase subfamily.</text>
</comment>
<evidence type="ECO:0000256" key="10">
    <source>
        <dbReference type="ARBA" id="ARBA00030253"/>
    </source>
</evidence>
<dbReference type="InterPro" id="IPR000537">
    <property type="entry name" value="UbiA_prenyltransferase"/>
</dbReference>
<dbReference type="RefSeq" id="WP_101714101.1">
    <property type="nucleotide sequence ID" value="NZ_CP026100.1"/>
</dbReference>
<evidence type="ECO:0000256" key="13">
    <source>
        <dbReference type="ARBA" id="ARBA00047690"/>
    </source>
</evidence>
<evidence type="ECO:0000256" key="2">
    <source>
        <dbReference type="ARBA" id="ARBA00004919"/>
    </source>
</evidence>
<organism evidence="16 17">
    <name type="scientific">Caulobacter flavus</name>
    <dbReference type="NCBI Taxonomy" id="1679497"/>
    <lineage>
        <taxon>Bacteria</taxon>
        <taxon>Pseudomonadati</taxon>
        <taxon>Pseudomonadota</taxon>
        <taxon>Alphaproteobacteria</taxon>
        <taxon>Caulobacterales</taxon>
        <taxon>Caulobacteraceae</taxon>
        <taxon>Caulobacter</taxon>
    </lineage>
</organism>
<comment type="subcellular location">
    <subcellularLocation>
        <location evidence="1 14">Cell membrane</location>
        <topology evidence="1 14">Multi-pass membrane protein</topology>
    </subcellularLocation>
</comment>
<evidence type="ECO:0000256" key="3">
    <source>
        <dbReference type="ARBA" id="ARBA00012292"/>
    </source>
</evidence>
<reference evidence="15 18" key="2">
    <citation type="submission" date="2018-01" db="EMBL/GenBank/DDBJ databases">
        <title>Complete genome sequence of Caulobacter flavus RHGG3.</title>
        <authorList>
            <person name="Yang E."/>
        </authorList>
    </citation>
    <scope>NUCLEOTIDE SEQUENCE [LARGE SCALE GENOMIC DNA]</scope>
    <source>
        <strain evidence="15 18">RHGG3</strain>
    </source>
</reference>
<dbReference type="HAMAP" id="MF_00154">
    <property type="entry name" value="CyoE_CtaB"/>
    <property type="match status" value="1"/>
</dbReference>
<dbReference type="InterPro" id="IPR030470">
    <property type="entry name" value="UbiA_prenylTrfase_CS"/>
</dbReference>
<dbReference type="Proteomes" id="UP000281192">
    <property type="component" value="Chromosome"/>
</dbReference>
<evidence type="ECO:0000313" key="16">
    <source>
        <dbReference type="EMBL" id="PLR11273.1"/>
    </source>
</evidence>
<keyword evidence="6 14" id="KW-0812">Transmembrane</keyword>
<keyword evidence="7 14" id="KW-1133">Transmembrane helix</keyword>
<dbReference type="InterPro" id="IPR006369">
    <property type="entry name" value="Protohaem_IX_farnesylTrfase"/>
</dbReference>
<keyword evidence="9 14" id="KW-0472">Membrane</keyword>
<dbReference type="EMBL" id="CP026100">
    <property type="protein sequence ID" value="AYV46074.1"/>
    <property type="molecule type" value="Genomic_DNA"/>
</dbReference>
<evidence type="ECO:0000256" key="8">
    <source>
        <dbReference type="ARBA" id="ARBA00023133"/>
    </source>
</evidence>
<feature type="transmembrane region" description="Helical" evidence="14">
    <location>
        <begin position="124"/>
        <end position="145"/>
    </location>
</feature>
<dbReference type="AlphaFoldDB" id="A0A2N5CRB6"/>
<dbReference type="KEGG" id="cfh:C1707_07320"/>
<dbReference type="NCBIfam" id="TIGR01473">
    <property type="entry name" value="cyoE_ctaB"/>
    <property type="match status" value="1"/>
</dbReference>
<dbReference type="GO" id="GO:0005886">
    <property type="term" value="C:plasma membrane"/>
    <property type="evidence" value="ECO:0007669"/>
    <property type="project" value="UniProtKB-SubCell"/>
</dbReference>
<keyword evidence="4 14" id="KW-1003">Cell membrane</keyword>
<dbReference type="Proteomes" id="UP000234483">
    <property type="component" value="Unassembled WGS sequence"/>
</dbReference>
<dbReference type="GO" id="GO:0048034">
    <property type="term" value="P:heme O biosynthetic process"/>
    <property type="evidence" value="ECO:0007669"/>
    <property type="project" value="UniProtKB-UniRule"/>
</dbReference>
<dbReference type="NCBIfam" id="NF003349">
    <property type="entry name" value="PRK04375.1-2"/>
    <property type="match status" value="1"/>
</dbReference>
<dbReference type="Gene3D" id="1.10.357.140">
    <property type="entry name" value="UbiA prenyltransferase"/>
    <property type="match status" value="1"/>
</dbReference>
<feature type="transmembrane region" description="Helical" evidence="14">
    <location>
        <begin position="32"/>
        <end position="51"/>
    </location>
</feature>
<feature type="transmembrane region" description="Helical" evidence="14">
    <location>
        <begin position="226"/>
        <end position="243"/>
    </location>
</feature>
<evidence type="ECO:0000256" key="4">
    <source>
        <dbReference type="ARBA" id="ARBA00022475"/>
    </source>
</evidence>
<dbReference type="CDD" id="cd13957">
    <property type="entry name" value="PT_UbiA_Cox10"/>
    <property type="match status" value="1"/>
</dbReference>
<dbReference type="PANTHER" id="PTHR43448">
    <property type="entry name" value="PROTOHEME IX FARNESYLTRANSFERASE, MITOCHONDRIAL"/>
    <property type="match status" value="1"/>
</dbReference>
<sequence length="351" mass="37101">MAKPAVLSPDTPADTVRAARWQDYFQLLKPRVMSLVVFTAATGLVAARTHIHPLLGAVAVLCIAVGAGASGALNMWYDADIDAKMRRTRGRPVPAGLVEGSEAATLGVVLSLLSVLLMGMAINWLAAGLLAFTIVFYAVVYTMWLKRWTAQNIVIGGLAGALPPAIGWAAASGSAPLNAWLMVLIIFLWTPPHFWALSLYISTDYAKAGVPMLPVVKGAKETRKQILLYSLVFIPVCLAPALTGLGGPLYLAVSALGGLVFLTLAWRVFRSDAGDAADPRTGDRALYDVAETAPEPIAEAADAAPAKRPPPVGGAKDARNLFAFSILYLFALFAALLAEAMIGIRALELPL</sequence>
<feature type="transmembrane region" description="Helical" evidence="14">
    <location>
        <begin position="326"/>
        <end position="347"/>
    </location>
</feature>
<protein>
    <recommendedName>
        <fullName evidence="11 14">Protoheme IX farnesyltransferase</fullName>
        <ecNumber evidence="3 14">2.5.1.141</ecNumber>
    </recommendedName>
    <alternativeName>
        <fullName evidence="12 14">Heme B farnesyltransferase</fullName>
    </alternativeName>
    <alternativeName>
        <fullName evidence="10 14">Heme O synthase</fullName>
    </alternativeName>
</protein>
<reference evidence="16 17" key="1">
    <citation type="submission" date="2017-12" db="EMBL/GenBank/DDBJ databases">
        <title>The genome sequence of Caulobacter flavus CGMCC1 15093.</title>
        <authorList>
            <person name="Gao J."/>
            <person name="Mao X."/>
            <person name="Sun J."/>
        </authorList>
    </citation>
    <scope>NUCLEOTIDE SEQUENCE [LARGE SCALE GENOMIC DNA]</scope>
    <source>
        <strain evidence="16 17">CGMCC1 15093</strain>
    </source>
</reference>
<dbReference type="Pfam" id="PF01040">
    <property type="entry name" value="UbiA"/>
    <property type="match status" value="1"/>
</dbReference>
<feature type="transmembrane region" description="Helical" evidence="14">
    <location>
        <begin position="249"/>
        <end position="269"/>
    </location>
</feature>
<dbReference type="PANTHER" id="PTHR43448:SF7">
    <property type="entry name" value="4-HYDROXYBENZOATE SOLANESYLTRANSFERASE"/>
    <property type="match status" value="1"/>
</dbReference>
<comment type="miscellaneous">
    <text evidence="14">Carbon 2 of the heme B porphyrin ring is defined according to the Fischer nomenclature.</text>
</comment>
<proteinExistence type="inferred from homology"/>
<dbReference type="InterPro" id="IPR044878">
    <property type="entry name" value="UbiA_sf"/>
</dbReference>
<gene>
    <name evidence="14" type="primary">ctaB</name>
    <name evidence="15" type="ORF">C1707_07320</name>
    <name evidence="16" type="ORF">CFHF_16575</name>
</gene>
<keyword evidence="8 14" id="KW-0350">Heme biosynthesis</keyword>
<evidence type="ECO:0000313" key="15">
    <source>
        <dbReference type="EMBL" id="AYV46074.1"/>
    </source>
</evidence>
<evidence type="ECO:0000256" key="9">
    <source>
        <dbReference type="ARBA" id="ARBA00023136"/>
    </source>
</evidence>
<dbReference type="GO" id="GO:0008495">
    <property type="term" value="F:protoheme IX farnesyltransferase activity"/>
    <property type="evidence" value="ECO:0007669"/>
    <property type="project" value="UniProtKB-UniRule"/>
</dbReference>
<evidence type="ECO:0000256" key="12">
    <source>
        <dbReference type="ARBA" id="ARBA00042475"/>
    </source>
</evidence>
<keyword evidence="5 14" id="KW-0808">Transferase</keyword>
<dbReference type="PROSITE" id="PS00943">
    <property type="entry name" value="UBIA"/>
    <property type="match status" value="1"/>
</dbReference>
<comment type="pathway">
    <text evidence="2 14">Porphyrin-containing compound metabolism; heme O biosynthesis; heme O from protoheme: step 1/1.</text>
</comment>
<name>A0A2N5CRB6_9CAUL</name>
<feature type="transmembrane region" description="Helical" evidence="14">
    <location>
        <begin position="57"/>
        <end position="77"/>
    </location>
</feature>
<evidence type="ECO:0000256" key="1">
    <source>
        <dbReference type="ARBA" id="ARBA00004651"/>
    </source>
</evidence>
<keyword evidence="18" id="KW-1185">Reference proteome</keyword>
<accession>A0A2N5CRB6</accession>
<evidence type="ECO:0000256" key="11">
    <source>
        <dbReference type="ARBA" id="ARBA00040810"/>
    </source>
</evidence>
<comment type="catalytic activity">
    <reaction evidence="13 14">
        <text>heme b + (2E,6E)-farnesyl diphosphate + H2O = Fe(II)-heme o + diphosphate</text>
        <dbReference type="Rhea" id="RHEA:28070"/>
        <dbReference type="ChEBI" id="CHEBI:15377"/>
        <dbReference type="ChEBI" id="CHEBI:33019"/>
        <dbReference type="ChEBI" id="CHEBI:60344"/>
        <dbReference type="ChEBI" id="CHEBI:60530"/>
        <dbReference type="ChEBI" id="CHEBI:175763"/>
        <dbReference type="EC" id="2.5.1.141"/>
    </reaction>
</comment>
<feature type="transmembrane region" description="Helical" evidence="14">
    <location>
        <begin position="177"/>
        <end position="197"/>
    </location>
</feature>
<evidence type="ECO:0000313" key="17">
    <source>
        <dbReference type="Proteomes" id="UP000234483"/>
    </source>
</evidence>
<evidence type="ECO:0000256" key="7">
    <source>
        <dbReference type="ARBA" id="ARBA00022989"/>
    </source>
</evidence>
<dbReference type="EC" id="2.5.1.141" evidence="3 14"/>
<feature type="transmembrane region" description="Helical" evidence="14">
    <location>
        <begin position="152"/>
        <end position="171"/>
    </location>
</feature>
<evidence type="ECO:0000256" key="5">
    <source>
        <dbReference type="ARBA" id="ARBA00022679"/>
    </source>
</evidence>
<evidence type="ECO:0000313" key="18">
    <source>
        <dbReference type="Proteomes" id="UP000281192"/>
    </source>
</evidence>
<evidence type="ECO:0000256" key="14">
    <source>
        <dbReference type="HAMAP-Rule" id="MF_00154"/>
    </source>
</evidence>
<dbReference type="UniPathway" id="UPA00834">
    <property type="reaction ID" value="UER00712"/>
</dbReference>
<dbReference type="EMBL" id="PJRQ01000035">
    <property type="protein sequence ID" value="PLR11273.1"/>
    <property type="molecule type" value="Genomic_DNA"/>
</dbReference>